<dbReference type="InterPro" id="IPR013216">
    <property type="entry name" value="Methyltransf_11"/>
</dbReference>
<dbReference type="OrthoDB" id="9777830at2"/>
<dbReference type="AlphaFoldDB" id="A0A1Z4VUQ3"/>
<accession>A0A1Z4VUQ3</accession>
<dbReference type="CDD" id="cd02440">
    <property type="entry name" value="AdoMet_MTases"/>
    <property type="match status" value="1"/>
</dbReference>
<proteinExistence type="predicted"/>
<dbReference type="GO" id="GO:0008757">
    <property type="term" value="F:S-adenosylmethionine-dependent methyltransferase activity"/>
    <property type="evidence" value="ECO:0007669"/>
    <property type="project" value="InterPro"/>
</dbReference>
<reference evidence="2 3" key="1">
    <citation type="submission" date="2017-05" db="EMBL/GenBank/DDBJ databases">
        <title>Thiocyanate degradation by Thiohalobacter thiocyanaticus FOKN1.</title>
        <authorList>
            <person name="Oshiki M."/>
            <person name="Fukushima T."/>
            <person name="Kawano S."/>
            <person name="Nakagawa J."/>
        </authorList>
    </citation>
    <scope>NUCLEOTIDE SEQUENCE [LARGE SCALE GENOMIC DNA]</scope>
    <source>
        <strain evidence="2 3">FOKN1</strain>
    </source>
</reference>
<gene>
    <name evidence="2" type="ORF">FOKN1_2825</name>
</gene>
<dbReference type="RefSeq" id="WP_096367196.1">
    <property type="nucleotide sequence ID" value="NZ_AP018052.1"/>
</dbReference>
<dbReference type="Proteomes" id="UP000218765">
    <property type="component" value="Chromosome"/>
</dbReference>
<dbReference type="KEGG" id="ttc:FOKN1_2825"/>
<evidence type="ECO:0000259" key="1">
    <source>
        <dbReference type="Pfam" id="PF08241"/>
    </source>
</evidence>
<evidence type="ECO:0000313" key="2">
    <source>
        <dbReference type="EMBL" id="BAZ95185.1"/>
    </source>
</evidence>
<dbReference type="SUPFAM" id="SSF53335">
    <property type="entry name" value="S-adenosyl-L-methionine-dependent methyltransferases"/>
    <property type="match status" value="1"/>
</dbReference>
<organism evidence="2 3">
    <name type="scientific">Thiohalobacter thiocyanaticus</name>
    <dbReference type="NCBI Taxonomy" id="585455"/>
    <lineage>
        <taxon>Bacteria</taxon>
        <taxon>Pseudomonadati</taxon>
        <taxon>Pseudomonadota</taxon>
        <taxon>Gammaproteobacteria</taxon>
        <taxon>Thiohalobacterales</taxon>
        <taxon>Thiohalobacteraceae</taxon>
        <taxon>Thiohalobacter</taxon>
    </lineage>
</organism>
<evidence type="ECO:0000313" key="3">
    <source>
        <dbReference type="Proteomes" id="UP000218765"/>
    </source>
</evidence>
<keyword evidence="2" id="KW-0808">Transferase</keyword>
<protein>
    <submittedName>
        <fullName evidence="2">SAM-dependent methyltransferases</fullName>
    </submittedName>
</protein>
<dbReference type="PANTHER" id="PTHR43591:SF24">
    <property type="entry name" value="2-METHOXY-6-POLYPRENYL-1,4-BENZOQUINOL METHYLASE, MITOCHONDRIAL"/>
    <property type="match status" value="1"/>
</dbReference>
<feature type="domain" description="Methyltransferase type 11" evidence="1">
    <location>
        <begin position="41"/>
        <end position="129"/>
    </location>
</feature>
<dbReference type="EMBL" id="AP018052">
    <property type="protein sequence ID" value="BAZ95185.1"/>
    <property type="molecule type" value="Genomic_DNA"/>
</dbReference>
<sequence length="217" mass="24049">MTHDPADYEAWYHSPRGRWIAGREAALMLRLLRPQSGASLLDAGCGTGHFSRRFAAAGLAVTGVDPDPAMLTQARALSTGLDLDYVRADARALPFPDASFDYAAAVTSLCFVPEPVRALRELWRVSRRGLVLGLLNRRSLLYRGKHDRGSYRGARWDDWRQVRQWLAVLEPAPVCERQRTAIFFPDGGLPARLAEAMLPGMLPWGGFLAVHIAGRKV</sequence>
<dbReference type="PANTHER" id="PTHR43591">
    <property type="entry name" value="METHYLTRANSFERASE"/>
    <property type="match status" value="1"/>
</dbReference>
<dbReference type="Pfam" id="PF08241">
    <property type="entry name" value="Methyltransf_11"/>
    <property type="match status" value="1"/>
</dbReference>
<keyword evidence="3" id="KW-1185">Reference proteome</keyword>
<dbReference type="GO" id="GO:0032259">
    <property type="term" value="P:methylation"/>
    <property type="evidence" value="ECO:0007669"/>
    <property type="project" value="UniProtKB-KW"/>
</dbReference>
<name>A0A1Z4VUQ3_9GAMM</name>
<dbReference type="Gene3D" id="3.40.50.150">
    <property type="entry name" value="Vaccinia Virus protein VP39"/>
    <property type="match status" value="1"/>
</dbReference>
<keyword evidence="2" id="KW-0489">Methyltransferase</keyword>
<dbReference type="InterPro" id="IPR029063">
    <property type="entry name" value="SAM-dependent_MTases_sf"/>
</dbReference>